<dbReference type="GO" id="GO:0016853">
    <property type="term" value="F:isomerase activity"/>
    <property type="evidence" value="ECO:0007669"/>
    <property type="project" value="UniProtKB-KW"/>
</dbReference>
<dbReference type="NCBIfam" id="TIGR00654">
    <property type="entry name" value="PhzF_family"/>
    <property type="match status" value="1"/>
</dbReference>
<dbReference type="SUPFAM" id="SSF54506">
    <property type="entry name" value="Diaminopimelate epimerase-like"/>
    <property type="match status" value="1"/>
</dbReference>
<dbReference type="PATRIC" id="fig|332950.4.peg.3674"/>
<keyword evidence="5" id="KW-1185">Reference proteome</keyword>
<organism evidence="4 5">
    <name type="scientific">Enterococcus termitis</name>
    <dbReference type="NCBI Taxonomy" id="332950"/>
    <lineage>
        <taxon>Bacteria</taxon>
        <taxon>Bacillati</taxon>
        <taxon>Bacillota</taxon>
        <taxon>Bacilli</taxon>
        <taxon>Lactobacillales</taxon>
        <taxon>Enterococcaceae</taxon>
        <taxon>Enterococcus</taxon>
    </lineage>
</organism>
<name>A0A1E5G7S5_9ENTE</name>
<evidence type="ECO:0000256" key="2">
    <source>
        <dbReference type="ARBA" id="ARBA00023235"/>
    </source>
</evidence>
<accession>A0A1E5G7S5</accession>
<dbReference type="PIRSF" id="PIRSF016184">
    <property type="entry name" value="PhzC_PhzF"/>
    <property type="match status" value="1"/>
</dbReference>
<evidence type="ECO:0000256" key="1">
    <source>
        <dbReference type="ARBA" id="ARBA00008270"/>
    </source>
</evidence>
<evidence type="ECO:0000256" key="3">
    <source>
        <dbReference type="PIRSR" id="PIRSR016184-1"/>
    </source>
</evidence>
<dbReference type="Proteomes" id="UP000095094">
    <property type="component" value="Unassembled WGS sequence"/>
</dbReference>
<dbReference type="Gene3D" id="3.10.310.10">
    <property type="entry name" value="Diaminopimelate Epimerase, Chain A, domain 1"/>
    <property type="match status" value="2"/>
</dbReference>
<dbReference type="InterPro" id="IPR003719">
    <property type="entry name" value="Phenazine_PhzF-like"/>
</dbReference>
<dbReference type="OrthoDB" id="9788221at2"/>
<dbReference type="RefSeq" id="WP_069665078.1">
    <property type="nucleotide sequence ID" value="NZ_JBHUJJ010000001.1"/>
</dbReference>
<dbReference type="GO" id="GO:0005737">
    <property type="term" value="C:cytoplasm"/>
    <property type="evidence" value="ECO:0007669"/>
    <property type="project" value="TreeGrafter"/>
</dbReference>
<sequence>MECTVLRIDAFTETPGQGNPAGVVLDGDRFSTEDMQKIAKRVGYNETVFCCTSESADVKLRYFTPGHETPLCGHATMGSLFALYQNKGSRKLTIETGAGLLPVYYNDELNQLTMTQATPRFIDFEGDQAALCASLGIQLSDLDHHLPIKYGNTGSWTLILPVKDVSVLDAMKPDSKRFPELLKEVPKASIHPITILSQDEGIMTARHFSSPFSGTTEDSVTGTASGVMGAYALNHIYPKAERKELTIFQGKQVKKEGQVLVHVSRGIKGAHTVQITGTACFNEAIKVVLDD</sequence>
<dbReference type="PANTHER" id="PTHR13774:SF17">
    <property type="entry name" value="PHENAZINE BIOSYNTHESIS-LIKE DOMAIN-CONTAINING PROTEIN"/>
    <property type="match status" value="1"/>
</dbReference>
<dbReference type="PANTHER" id="PTHR13774">
    <property type="entry name" value="PHENAZINE BIOSYNTHESIS PROTEIN"/>
    <property type="match status" value="1"/>
</dbReference>
<comment type="caution">
    <text evidence="4">The sequence shown here is derived from an EMBL/GenBank/DDBJ whole genome shotgun (WGS) entry which is preliminary data.</text>
</comment>
<keyword evidence="2" id="KW-0413">Isomerase</keyword>
<feature type="active site" evidence="3">
    <location>
        <position position="46"/>
    </location>
</feature>
<reference evidence="5" key="1">
    <citation type="submission" date="2016-09" db="EMBL/GenBank/DDBJ databases">
        <authorList>
            <person name="Gulvik C.A."/>
        </authorList>
    </citation>
    <scope>NUCLEOTIDE SEQUENCE [LARGE SCALE GENOMIC DNA]</scope>
    <source>
        <strain evidence="5">LMG 8895</strain>
    </source>
</reference>
<protein>
    <submittedName>
        <fullName evidence="4">Phenazine biosynthesis protein PhzF</fullName>
    </submittedName>
</protein>
<dbReference type="AlphaFoldDB" id="A0A1E5G7S5"/>
<comment type="similarity">
    <text evidence="1">Belongs to the PhzF family.</text>
</comment>
<evidence type="ECO:0000313" key="4">
    <source>
        <dbReference type="EMBL" id="OEG08756.1"/>
    </source>
</evidence>
<proteinExistence type="inferred from homology"/>
<dbReference type="Pfam" id="PF02567">
    <property type="entry name" value="PhzC-PhzF"/>
    <property type="match status" value="1"/>
</dbReference>
<evidence type="ECO:0000313" key="5">
    <source>
        <dbReference type="Proteomes" id="UP000095094"/>
    </source>
</evidence>
<dbReference type="EMBL" id="MIJY01000046">
    <property type="protein sequence ID" value="OEG08756.1"/>
    <property type="molecule type" value="Genomic_DNA"/>
</dbReference>
<gene>
    <name evidence="4" type="ORF">BCR25_12540</name>
</gene>